<organism evidence="3 4">
    <name type="scientific">Rhynchospora tenuis</name>
    <dbReference type="NCBI Taxonomy" id="198213"/>
    <lineage>
        <taxon>Eukaryota</taxon>
        <taxon>Viridiplantae</taxon>
        <taxon>Streptophyta</taxon>
        <taxon>Embryophyta</taxon>
        <taxon>Tracheophyta</taxon>
        <taxon>Spermatophyta</taxon>
        <taxon>Magnoliopsida</taxon>
        <taxon>Liliopsida</taxon>
        <taxon>Poales</taxon>
        <taxon>Cyperaceae</taxon>
        <taxon>Cyperoideae</taxon>
        <taxon>Rhynchosporeae</taxon>
        <taxon>Rhynchospora</taxon>
    </lineage>
</organism>
<gene>
    <name evidence="3" type="ORF">LUZ61_001240</name>
</gene>
<dbReference type="EMBL" id="JAMRDG010000001">
    <property type="protein sequence ID" value="KAJ3697535.1"/>
    <property type="molecule type" value="Genomic_DNA"/>
</dbReference>
<dbReference type="NCBIfam" id="TIGR00756">
    <property type="entry name" value="PPR"/>
    <property type="match status" value="1"/>
</dbReference>
<accession>A0AAD5ZGM7</accession>
<dbReference type="InterPro" id="IPR011990">
    <property type="entry name" value="TPR-like_helical_dom_sf"/>
</dbReference>
<dbReference type="Gene3D" id="1.25.40.10">
    <property type="entry name" value="Tetratricopeptide repeat domain"/>
    <property type="match status" value="1"/>
</dbReference>
<evidence type="ECO:0000313" key="3">
    <source>
        <dbReference type="EMBL" id="KAJ3697535.1"/>
    </source>
</evidence>
<name>A0AAD5ZGM7_9POAL</name>
<dbReference type="InterPro" id="IPR002885">
    <property type="entry name" value="PPR_rpt"/>
</dbReference>
<dbReference type="Pfam" id="PF01535">
    <property type="entry name" value="PPR"/>
    <property type="match status" value="1"/>
</dbReference>
<sequence>MASLSCPVSVSLHHHHLTPRRIKIICGTRGNRPPLQCGRALSSESILAIQSLKRLSLSTNPDRSFPTSTFSRLLKTDLVAIISELNRQKQPQLALMVFSFLRTDPSYKTDLSLYASLISSFGELQSEDAGMKVDGLVWDLLKEKSDGFKEEERMKVTRVLRALVKAGRGEAVKRVYQVMKRCGLEADEYLYRVLVRGLKRLGEEEVAKEVENDFKEWWYQGSGRGKLERELKVLDEMPQRDGELQEI</sequence>
<evidence type="ECO:0000313" key="4">
    <source>
        <dbReference type="Proteomes" id="UP001210211"/>
    </source>
</evidence>
<dbReference type="InterPro" id="IPR044190">
    <property type="entry name" value="THA8-like"/>
</dbReference>
<dbReference type="GO" id="GO:0000373">
    <property type="term" value="P:Group II intron splicing"/>
    <property type="evidence" value="ECO:0007669"/>
    <property type="project" value="InterPro"/>
</dbReference>
<evidence type="ECO:0000256" key="1">
    <source>
        <dbReference type="ARBA" id="ARBA00022737"/>
    </source>
</evidence>
<dbReference type="AlphaFoldDB" id="A0AAD5ZGM7"/>
<keyword evidence="1" id="KW-0677">Repeat</keyword>
<dbReference type="Proteomes" id="UP001210211">
    <property type="component" value="Unassembled WGS sequence"/>
</dbReference>
<dbReference type="GO" id="GO:0009658">
    <property type="term" value="P:chloroplast organization"/>
    <property type="evidence" value="ECO:0007669"/>
    <property type="project" value="InterPro"/>
</dbReference>
<dbReference type="PANTHER" id="PTHR47594:SF3">
    <property type="entry name" value="PROTEIN THYLAKOID ASSEMBLY 8, CHLOROPLASTIC"/>
    <property type="match status" value="1"/>
</dbReference>
<protein>
    <submittedName>
        <fullName evidence="3">Uncharacterized protein</fullName>
    </submittedName>
</protein>
<keyword evidence="2" id="KW-0809">Transit peptide</keyword>
<evidence type="ECO:0000256" key="2">
    <source>
        <dbReference type="ARBA" id="ARBA00022946"/>
    </source>
</evidence>
<comment type="caution">
    <text evidence="3">The sequence shown here is derived from an EMBL/GenBank/DDBJ whole genome shotgun (WGS) entry which is preliminary data.</text>
</comment>
<keyword evidence="4" id="KW-1185">Reference proteome</keyword>
<reference evidence="3 4" key="1">
    <citation type="journal article" date="2022" name="Cell">
        <title>Repeat-based holocentromeres influence genome architecture and karyotype evolution.</title>
        <authorList>
            <person name="Hofstatter P.G."/>
            <person name="Thangavel G."/>
            <person name="Lux T."/>
            <person name="Neumann P."/>
            <person name="Vondrak T."/>
            <person name="Novak P."/>
            <person name="Zhang M."/>
            <person name="Costa L."/>
            <person name="Castellani M."/>
            <person name="Scott A."/>
            <person name="Toegelov H."/>
            <person name="Fuchs J."/>
            <person name="Mata-Sucre Y."/>
            <person name="Dias Y."/>
            <person name="Vanzela A.L.L."/>
            <person name="Huettel B."/>
            <person name="Almeida C.C.S."/>
            <person name="Simkova H."/>
            <person name="Souza G."/>
            <person name="Pedrosa-Harand A."/>
            <person name="Macas J."/>
            <person name="Mayer K.F.X."/>
            <person name="Houben A."/>
            <person name="Marques A."/>
        </authorList>
    </citation>
    <scope>NUCLEOTIDE SEQUENCE [LARGE SCALE GENOMIC DNA]</scope>
    <source>
        <strain evidence="3">RhyTen1mFocal</strain>
    </source>
</reference>
<dbReference type="PANTHER" id="PTHR47594">
    <property type="entry name" value="PPR CONTAINING PLANT-LIKE PROTEIN"/>
    <property type="match status" value="1"/>
</dbReference>
<dbReference type="GO" id="GO:0003723">
    <property type="term" value="F:RNA binding"/>
    <property type="evidence" value="ECO:0007669"/>
    <property type="project" value="InterPro"/>
</dbReference>
<proteinExistence type="predicted"/>